<accession>A0A6J6G5R1</accession>
<reference evidence="3" key="1">
    <citation type="submission" date="2020-05" db="EMBL/GenBank/DDBJ databases">
        <authorList>
            <person name="Chiriac C."/>
            <person name="Salcher M."/>
            <person name="Ghai R."/>
            <person name="Kavagutti S V."/>
        </authorList>
    </citation>
    <scope>NUCLEOTIDE SEQUENCE</scope>
</reference>
<dbReference type="PRINTS" id="PR00081">
    <property type="entry name" value="GDHRDH"/>
</dbReference>
<dbReference type="SUPFAM" id="SSF51735">
    <property type="entry name" value="NAD(P)-binding Rossmann-fold domains"/>
    <property type="match status" value="1"/>
</dbReference>
<dbReference type="Pfam" id="PF13561">
    <property type="entry name" value="adh_short_C2"/>
    <property type="match status" value="1"/>
</dbReference>
<organism evidence="3">
    <name type="scientific">freshwater metagenome</name>
    <dbReference type="NCBI Taxonomy" id="449393"/>
    <lineage>
        <taxon>unclassified sequences</taxon>
        <taxon>metagenomes</taxon>
        <taxon>ecological metagenomes</taxon>
    </lineage>
</organism>
<comment type="similarity">
    <text evidence="1">Belongs to the short-chain dehydrogenases/reductases (SDR) family.</text>
</comment>
<sequence>MNVSRPDYFSLDSKVCVVTGAASGIGRETLLVLGRSGAHVVGLDRNLDTLEETRALADNEGLSVEFYGADVADRNAVMSIAEQVLQKNGRVDGWANVAGILRYAFIADITPEHVNELIAVNQLGVLWGLAAAAKVMKSGGSIVSVASAGGEMPFPRLGGYGMTKAAVIQLTRTASVEFGELGIRVNAIAPGYVETPMVAASYSRADGTIDEALKEQFFDARRSQSPLSITGEPLDIALTVLYLMSDASKFMTGQVLRPNGGVYFG</sequence>
<protein>
    <submittedName>
        <fullName evidence="3">Unannotated protein</fullName>
    </submittedName>
</protein>
<dbReference type="Gene3D" id="3.40.50.720">
    <property type="entry name" value="NAD(P)-binding Rossmann-like Domain"/>
    <property type="match status" value="1"/>
</dbReference>
<dbReference type="PROSITE" id="PS00061">
    <property type="entry name" value="ADH_SHORT"/>
    <property type="match status" value="1"/>
</dbReference>
<evidence type="ECO:0000256" key="1">
    <source>
        <dbReference type="ARBA" id="ARBA00006484"/>
    </source>
</evidence>
<gene>
    <name evidence="2" type="ORF">UFOPK1421_00645</name>
    <name evidence="3" type="ORF">UFOPK1820_00211</name>
</gene>
<evidence type="ECO:0000313" key="2">
    <source>
        <dbReference type="EMBL" id="CAB4541044.1"/>
    </source>
</evidence>
<dbReference type="AlphaFoldDB" id="A0A6J6G5R1"/>
<dbReference type="EMBL" id="CAEZSL010000057">
    <property type="protein sequence ID" value="CAB4541044.1"/>
    <property type="molecule type" value="Genomic_DNA"/>
</dbReference>
<dbReference type="InterPro" id="IPR020904">
    <property type="entry name" value="Sc_DH/Rdtase_CS"/>
</dbReference>
<evidence type="ECO:0000313" key="3">
    <source>
        <dbReference type="EMBL" id="CAB4592168.1"/>
    </source>
</evidence>
<dbReference type="InterPro" id="IPR036291">
    <property type="entry name" value="NAD(P)-bd_dom_sf"/>
</dbReference>
<dbReference type="FunFam" id="3.40.50.720:FF:000084">
    <property type="entry name" value="Short-chain dehydrogenase reductase"/>
    <property type="match status" value="1"/>
</dbReference>
<dbReference type="EMBL" id="CAEZUK010000020">
    <property type="protein sequence ID" value="CAB4592168.1"/>
    <property type="molecule type" value="Genomic_DNA"/>
</dbReference>
<proteinExistence type="inferred from homology"/>
<dbReference type="PANTHER" id="PTHR42760">
    <property type="entry name" value="SHORT-CHAIN DEHYDROGENASES/REDUCTASES FAMILY MEMBER"/>
    <property type="match status" value="1"/>
</dbReference>
<dbReference type="CDD" id="cd05233">
    <property type="entry name" value="SDR_c"/>
    <property type="match status" value="1"/>
</dbReference>
<dbReference type="InterPro" id="IPR002347">
    <property type="entry name" value="SDR_fam"/>
</dbReference>
<name>A0A6J6G5R1_9ZZZZ</name>
<dbReference type="GO" id="GO:0016616">
    <property type="term" value="F:oxidoreductase activity, acting on the CH-OH group of donors, NAD or NADP as acceptor"/>
    <property type="evidence" value="ECO:0007669"/>
    <property type="project" value="TreeGrafter"/>
</dbReference>
<dbReference type="PRINTS" id="PR00080">
    <property type="entry name" value="SDRFAMILY"/>
</dbReference>